<name>A0ABR4QSV7_9CEST</name>
<feature type="transmembrane region" description="Helical" evidence="7">
    <location>
        <begin position="528"/>
        <end position="551"/>
    </location>
</feature>
<evidence type="ECO:0000256" key="2">
    <source>
        <dbReference type="ARBA" id="ARBA00022737"/>
    </source>
</evidence>
<dbReference type="PANTHER" id="PTHR24027">
    <property type="entry name" value="CADHERIN-23"/>
    <property type="match status" value="1"/>
</dbReference>
<organism evidence="9 10">
    <name type="scientific">Taenia crassiceps</name>
    <dbReference type="NCBI Taxonomy" id="6207"/>
    <lineage>
        <taxon>Eukaryota</taxon>
        <taxon>Metazoa</taxon>
        <taxon>Spiralia</taxon>
        <taxon>Lophotrochozoa</taxon>
        <taxon>Platyhelminthes</taxon>
        <taxon>Cestoda</taxon>
        <taxon>Eucestoda</taxon>
        <taxon>Cyclophyllidea</taxon>
        <taxon>Taeniidae</taxon>
        <taxon>Taenia</taxon>
    </lineage>
</organism>
<dbReference type="CDD" id="cd11304">
    <property type="entry name" value="Cadherin_repeat"/>
    <property type="match status" value="3"/>
</dbReference>
<evidence type="ECO:0000256" key="1">
    <source>
        <dbReference type="ARBA" id="ARBA00004370"/>
    </source>
</evidence>
<feature type="region of interest" description="Disordered" evidence="6">
    <location>
        <begin position="485"/>
        <end position="505"/>
    </location>
</feature>
<dbReference type="PRINTS" id="PR00205">
    <property type="entry name" value="CADHERIN"/>
</dbReference>
<dbReference type="EMBL" id="JAKROA010000001">
    <property type="protein sequence ID" value="KAL5112549.1"/>
    <property type="molecule type" value="Genomic_DNA"/>
</dbReference>
<dbReference type="InterPro" id="IPR020894">
    <property type="entry name" value="Cadherin_CS"/>
</dbReference>
<evidence type="ECO:0000259" key="8">
    <source>
        <dbReference type="PROSITE" id="PS50268"/>
    </source>
</evidence>
<keyword evidence="4 7" id="KW-0472">Membrane</keyword>
<evidence type="ECO:0000256" key="5">
    <source>
        <dbReference type="PROSITE-ProRule" id="PRU00043"/>
    </source>
</evidence>
<comment type="subcellular location">
    <subcellularLocation>
        <location evidence="1">Membrane</location>
    </subcellularLocation>
</comment>
<evidence type="ECO:0000256" key="7">
    <source>
        <dbReference type="SAM" id="Phobius"/>
    </source>
</evidence>
<gene>
    <name evidence="9" type="ORF">TcWFU_007574</name>
</gene>
<feature type="domain" description="Cadherin" evidence="8">
    <location>
        <begin position="15"/>
        <end position="58"/>
    </location>
</feature>
<keyword evidence="10" id="KW-1185">Reference proteome</keyword>
<dbReference type="Proteomes" id="UP001651158">
    <property type="component" value="Unassembled WGS sequence"/>
</dbReference>
<keyword evidence="3 5" id="KW-0106">Calcium</keyword>
<accession>A0ABR4QSV7</accession>
<feature type="non-terminal residue" evidence="9">
    <location>
        <position position="610"/>
    </location>
</feature>
<keyword evidence="7" id="KW-1133">Transmembrane helix</keyword>
<dbReference type="InterPro" id="IPR015919">
    <property type="entry name" value="Cadherin-like_sf"/>
</dbReference>
<dbReference type="Gene3D" id="2.60.40.60">
    <property type="entry name" value="Cadherins"/>
    <property type="match status" value="3"/>
</dbReference>
<feature type="domain" description="Cadherin" evidence="8">
    <location>
        <begin position="98"/>
        <end position="197"/>
    </location>
</feature>
<evidence type="ECO:0000256" key="4">
    <source>
        <dbReference type="ARBA" id="ARBA00023136"/>
    </source>
</evidence>
<evidence type="ECO:0000256" key="3">
    <source>
        <dbReference type="ARBA" id="ARBA00022837"/>
    </source>
</evidence>
<protein>
    <submittedName>
        <fullName evidence="9">Protocadherin Fat 1</fullName>
    </submittedName>
</protein>
<evidence type="ECO:0000256" key="6">
    <source>
        <dbReference type="SAM" id="MobiDB-lite"/>
    </source>
</evidence>
<keyword evidence="7" id="KW-0812">Transmembrane</keyword>
<comment type="caution">
    <text evidence="9">The sequence shown here is derived from an EMBL/GenBank/DDBJ whole genome shotgun (WGS) entry which is preliminary data.</text>
</comment>
<dbReference type="SMART" id="SM00112">
    <property type="entry name" value="CA"/>
    <property type="match status" value="2"/>
</dbReference>
<feature type="domain" description="Cadherin" evidence="8">
    <location>
        <begin position="198"/>
        <end position="343"/>
    </location>
</feature>
<dbReference type="PANTHER" id="PTHR24027:SF438">
    <property type="entry name" value="CADHERIN 23"/>
    <property type="match status" value="1"/>
</dbReference>
<reference evidence="9 10" key="1">
    <citation type="journal article" date="2022" name="Front. Cell. Infect. Microbiol.">
        <title>The Genomes of Two Strains of Taenia crassiceps the Animal Model for the Study of Human Cysticercosis.</title>
        <authorList>
            <person name="Bobes R.J."/>
            <person name="Estrada K."/>
            <person name="Rios-Valencia D.G."/>
            <person name="Calderon-Gallegos A."/>
            <person name="de la Torre P."/>
            <person name="Carrero J.C."/>
            <person name="Sanchez-Flores A."/>
            <person name="Laclette J.P."/>
        </authorList>
    </citation>
    <scope>NUCLEOTIDE SEQUENCE [LARGE SCALE GENOMIC DNA]</scope>
    <source>
        <strain evidence="9">WFUcys</strain>
    </source>
</reference>
<dbReference type="PROSITE" id="PS50268">
    <property type="entry name" value="CADHERIN_2"/>
    <property type="match status" value="3"/>
</dbReference>
<evidence type="ECO:0000313" key="10">
    <source>
        <dbReference type="Proteomes" id="UP001651158"/>
    </source>
</evidence>
<proteinExistence type="predicted"/>
<sequence>MQRRKVYELISLAQLDRERAPSYLVNVRCADGRTAARLLGQSQIRIILKDANDNPPLFERSQFFGTVVENEANALVDFRDSFVNNGQLPTQFRSSSHIRATDADTGPNAAIHYSLAPWNREEYTNATVAEKEDYEFFHIDKVTGQLKTLVPLDYEAKSSYYLLVIATDRPLNASQALSSTAKLIITVKDLDDNLPTMLQQNYSFEVTESMPSHTVVGRVEATDADSLPENRIINYQLRALTVPLPGGDSAASSAAASVTASTATSTTTTATTAALHFFTIDRHSGIIRTTRPLDREQTPKVTLEVVAYSGSPERFRTNNANSPSSTAKVVITVLDKNDNAPYMVSLASPDKKRVLLAEVIILPDELQGEPPICVAFPYAFTDDDEQFSGNGNVTVTLDSNPNFEFSEDQTKLCLKVDKKKGAKKPIMPPPPGRYSLNVLAQDNPKETIHRLTKRFPLRVLVQSPMQDLTASLVAPIHQESVSLFKSPRKVGDPQNRQPGKSPAAGRILGTIQRPFSTSPSRSWEYRNVTVIAVLVCMACILCIVLLALLLFMKKCTHVKNFIVKDHHRPESQACGLNASSPVTLHDLSPKADKFATVGRYPPFEADRYPC</sequence>
<keyword evidence="2" id="KW-0677">Repeat</keyword>
<dbReference type="SUPFAM" id="SSF49313">
    <property type="entry name" value="Cadherin-like"/>
    <property type="match status" value="3"/>
</dbReference>
<dbReference type="InterPro" id="IPR039808">
    <property type="entry name" value="Cadherin"/>
</dbReference>
<evidence type="ECO:0000313" key="9">
    <source>
        <dbReference type="EMBL" id="KAL5112549.1"/>
    </source>
</evidence>
<dbReference type="InterPro" id="IPR002126">
    <property type="entry name" value="Cadherin-like_dom"/>
</dbReference>
<dbReference type="Pfam" id="PF00028">
    <property type="entry name" value="Cadherin"/>
    <property type="match status" value="2"/>
</dbReference>
<dbReference type="PROSITE" id="PS00232">
    <property type="entry name" value="CADHERIN_1"/>
    <property type="match status" value="2"/>
</dbReference>